<accession>A0A6C0JY75</accession>
<protein>
    <submittedName>
        <fullName evidence="1">Uncharacterized protein</fullName>
    </submittedName>
</protein>
<evidence type="ECO:0000313" key="1">
    <source>
        <dbReference type="EMBL" id="QHU08694.1"/>
    </source>
</evidence>
<organism evidence="1">
    <name type="scientific">viral metagenome</name>
    <dbReference type="NCBI Taxonomy" id="1070528"/>
    <lineage>
        <taxon>unclassified sequences</taxon>
        <taxon>metagenomes</taxon>
        <taxon>organismal metagenomes</taxon>
    </lineage>
</organism>
<dbReference type="AlphaFoldDB" id="A0A6C0JY75"/>
<name>A0A6C0JY75_9ZZZZ</name>
<proteinExistence type="predicted"/>
<dbReference type="EMBL" id="MN740698">
    <property type="protein sequence ID" value="QHU08694.1"/>
    <property type="molecule type" value="Genomic_DNA"/>
</dbReference>
<reference evidence="1" key="1">
    <citation type="journal article" date="2020" name="Nature">
        <title>Giant virus diversity and host interactions through global metagenomics.</title>
        <authorList>
            <person name="Schulz F."/>
            <person name="Roux S."/>
            <person name="Paez-Espino D."/>
            <person name="Jungbluth S."/>
            <person name="Walsh D.A."/>
            <person name="Denef V.J."/>
            <person name="McMahon K.D."/>
            <person name="Konstantinidis K.T."/>
            <person name="Eloe-Fadrosh E.A."/>
            <person name="Kyrpides N.C."/>
            <person name="Woyke T."/>
        </authorList>
    </citation>
    <scope>NUCLEOTIDE SEQUENCE</scope>
    <source>
        <strain evidence="1">GVMAG-S-1063924-116</strain>
    </source>
</reference>
<sequence>MSAERVKEQAQKTALEMARGSIDPKQLPQVSKVAGEYVDQNKSAIEQLVESLSAKMDEGEDIDIDAAVNGLPGLNPQERQAAKAALAPMCNMFKKKTISLPSYVLFENQKVKLLQGGTRPTHTILKSKTGHDEVIYHSRTNKEGADIIFNYCNVNKKKNKPASKLAGIQINGPAIAVRQDGNDITTKDLVF</sequence>